<gene>
    <name evidence="2" type="ORF">ACFQDM_00115</name>
</gene>
<keyword evidence="1" id="KW-1133">Transmembrane helix</keyword>
<proteinExistence type="predicted"/>
<reference evidence="3" key="1">
    <citation type="journal article" date="2019" name="Int. J. Syst. Evol. Microbiol.">
        <title>The Global Catalogue of Microorganisms (GCM) 10K type strain sequencing project: providing services to taxonomists for standard genome sequencing and annotation.</title>
        <authorList>
            <consortium name="The Broad Institute Genomics Platform"/>
            <consortium name="The Broad Institute Genome Sequencing Center for Infectious Disease"/>
            <person name="Wu L."/>
            <person name="Ma J."/>
        </authorList>
    </citation>
    <scope>NUCLEOTIDE SEQUENCE [LARGE SCALE GENOMIC DNA]</scope>
    <source>
        <strain evidence="3">CGMCC-1.15741</strain>
    </source>
</reference>
<sequence>MTHPIQDMIYINTVTVADSGAMEQAARASSDFLISPWLGLIGLAVLVVTGAVAVIHEIQVEKDDVPEPRQKAPQTTRS</sequence>
<keyword evidence="3" id="KW-1185">Reference proteome</keyword>
<feature type="transmembrane region" description="Helical" evidence="1">
    <location>
        <begin position="37"/>
        <end position="55"/>
    </location>
</feature>
<evidence type="ECO:0000313" key="3">
    <source>
        <dbReference type="Proteomes" id="UP001596303"/>
    </source>
</evidence>
<organism evidence="2 3">
    <name type="scientific">Ponticaulis profundi</name>
    <dbReference type="NCBI Taxonomy" id="2665222"/>
    <lineage>
        <taxon>Bacteria</taxon>
        <taxon>Pseudomonadati</taxon>
        <taxon>Pseudomonadota</taxon>
        <taxon>Alphaproteobacteria</taxon>
        <taxon>Hyphomonadales</taxon>
        <taxon>Hyphomonadaceae</taxon>
        <taxon>Ponticaulis</taxon>
    </lineage>
</organism>
<comment type="caution">
    <text evidence="2">The sequence shown here is derived from an EMBL/GenBank/DDBJ whole genome shotgun (WGS) entry which is preliminary data.</text>
</comment>
<keyword evidence="1" id="KW-0472">Membrane</keyword>
<protein>
    <submittedName>
        <fullName evidence="2">Uncharacterized protein</fullName>
    </submittedName>
</protein>
<evidence type="ECO:0000256" key="1">
    <source>
        <dbReference type="SAM" id="Phobius"/>
    </source>
</evidence>
<accession>A0ABW1S513</accession>
<dbReference type="RefSeq" id="WP_377373847.1">
    <property type="nucleotide sequence ID" value="NZ_JBHSSW010000001.1"/>
</dbReference>
<dbReference type="Proteomes" id="UP001596303">
    <property type="component" value="Unassembled WGS sequence"/>
</dbReference>
<name>A0ABW1S513_9PROT</name>
<dbReference type="EMBL" id="JBHSSW010000001">
    <property type="protein sequence ID" value="MFC6196457.1"/>
    <property type="molecule type" value="Genomic_DNA"/>
</dbReference>
<keyword evidence="1" id="KW-0812">Transmembrane</keyword>
<evidence type="ECO:0000313" key="2">
    <source>
        <dbReference type="EMBL" id="MFC6196457.1"/>
    </source>
</evidence>